<dbReference type="Proteomes" id="UP000499080">
    <property type="component" value="Unassembled WGS sequence"/>
</dbReference>
<organism evidence="1 2">
    <name type="scientific">Araneus ventricosus</name>
    <name type="common">Orbweaver spider</name>
    <name type="synonym">Epeira ventricosa</name>
    <dbReference type="NCBI Taxonomy" id="182803"/>
    <lineage>
        <taxon>Eukaryota</taxon>
        <taxon>Metazoa</taxon>
        <taxon>Ecdysozoa</taxon>
        <taxon>Arthropoda</taxon>
        <taxon>Chelicerata</taxon>
        <taxon>Arachnida</taxon>
        <taxon>Araneae</taxon>
        <taxon>Araneomorphae</taxon>
        <taxon>Entelegynae</taxon>
        <taxon>Araneoidea</taxon>
        <taxon>Araneidae</taxon>
        <taxon>Araneus</taxon>
    </lineage>
</organism>
<dbReference type="EMBL" id="BGPR01000100">
    <property type="protein sequence ID" value="GBL94211.1"/>
    <property type="molecule type" value="Genomic_DNA"/>
</dbReference>
<evidence type="ECO:0000313" key="2">
    <source>
        <dbReference type="Proteomes" id="UP000499080"/>
    </source>
</evidence>
<accession>A0A4Y2BPQ4</accession>
<gene>
    <name evidence="1" type="ORF">AVEN_163530_1</name>
</gene>
<keyword evidence="2" id="KW-1185">Reference proteome</keyword>
<evidence type="ECO:0000313" key="1">
    <source>
        <dbReference type="EMBL" id="GBL94211.1"/>
    </source>
</evidence>
<name>A0A4Y2BPQ4_ARAVE</name>
<sequence length="126" mass="14363">MKSFVVVTFGGQRLKKIENHVGLCRTCQQTRPSKLMCLYLSVEVTTAAVKGPLRFQGQLLKNRSTFPTKNVNSDGRSVLPAHRPDEKLKPLQQFSCENSREFTIPVSFNDRTIHQFSEDPPRNRDS</sequence>
<reference evidence="1 2" key="1">
    <citation type="journal article" date="2019" name="Sci. Rep.">
        <title>Orb-weaving spider Araneus ventricosus genome elucidates the spidroin gene catalogue.</title>
        <authorList>
            <person name="Kono N."/>
            <person name="Nakamura H."/>
            <person name="Ohtoshi R."/>
            <person name="Moran D.A.P."/>
            <person name="Shinohara A."/>
            <person name="Yoshida Y."/>
            <person name="Fujiwara M."/>
            <person name="Mori M."/>
            <person name="Tomita M."/>
            <person name="Arakawa K."/>
        </authorList>
    </citation>
    <scope>NUCLEOTIDE SEQUENCE [LARGE SCALE GENOMIC DNA]</scope>
</reference>
<protein>
    <submittedName>
        <fullName evidence="1">Uncharacterized protein</fullName>
    </submittedName>
</protein>
<comment type="caution">
    <text evidence="1">The sequence shown here is derived from an EMBL/GenBank/DDBJ whole genome shotgun (WGS) entry which is preliminary data.</text>
</comment>
<dbReference type="AlphaFoldDB" id="A0A4Y2BPQ4"/>
<proteinExistence type="predicted"/>